<keyword evidence="1" id="KW-0812">Transmembrane</keyword>
<name>A0A849BVU5_9NOCA</name>
<evidence type="ECO:0000313" key="3">
    <source>
        <dbReference type="Proteomes" id="UP000586827"/>
    </source>
</evidence>
<reference evidence="2 3" key="1">
    <citation type="submission" date="2020-05" db="EMBL/GenBank/DDBJ databases">
        <title>MicrobeNet Type strains.</title>
        <authorList>
            <person name="Nicholson A.C."/>
        </authorList>
    </citation>
    <scope>NUCLEOTIDE SEQUENCE [LARGE SCALE GENOMIC DNA]</scope>
    <source>
        <strain evidence="2 3">JCM 3224</strain>
    </source>
</reference>
<accession>A0A849BVU5</accession>
<dbReference type="RefSeq" id="WP_067522462.1">
    <property type="nucleotide sequence ID" value="NZ_JABELX010000004.1"/>
</dbReference>
<comment type="caution">
    <text evidence="2">The sequence shown here is derived from an EMBL/GenBank/DDBJ whole genome shotgun (WGS) entry which is preliminary data.</text>
</comment>
<gene>
    <name evidence="2" type="ORF">HLB23_12695</name>
</gene>
<dbReference type="Proteomes" id="UP000586827">
    <property type="component" value="Unassembled WGS sequence"/>
</dbReference>
<organism evidence="2 3">
    <name type="scientific">Nocardia uniformis</name>
    <dbReference type="NCBI Taxonomy" id="53432"/>
    <lineage>
        <taxon>Bacteria</taxon>
        <taxon>Bacillati</taxon>
        <taxon>Actinomycetota</taxon>
        <taxon>Actinomycetes</taxon>
        <taxon>Mycobacteriales</taxon>
        <taxon>Nocardiaceae</taxon>
        <taxon>Nocardia</taxon>
    </lineage>
</organism>
<dbReference type="AlphaFoldDB" id="A0A849BVU5"/>
<dbReference type="EMBL" id="JABELX010000004">
    <property type="protein sequence ID" value="NNH70713.1"/>
    <property type="molecule type" value="Genomic_DNA"/>
</dbReference>
<keyword evidence="3" id="KW-1185">Reference proteome</keyword>
<evidence type="ECO:0000313" key="2">
    <source>
        <dbReference type="EMBL" id="NNH70713.1"/>
    </source>
</evidence>
<keyword evidence="1" id="KW-1133">Transmembrane helix</keyword>
<sequence>MVNDVEKRWSDPRTFRHAAWYVVAVLVTTVVAVALTMTWAGRRSECSDADTALCDTMARTVVGLGPGGVLLLGGIGAFVMTFLQWRRRRNWVIWQGAGWFLFTLMVVFLSIAGGAR</sequence>
<keyword evidence="1" id="KW-0472">Membrane</keyword>
<feature type="transmembrane region" description="Helical" evidence="1">
    <location>
        <begin position="20"/>
        <end position="40"/>
    </location>
</feature>
<feature type="transmembrane region" description="Helical" evidence="1">
    <location>
        <begin position="91"/>
        <end position="112"/>
    </location>
</feature>
<protein>
    <submittedName>
        <fullName evidence="2">Uncharacterized protein</fullName>
    </submittedName>
</protein>
<feature type="transmembrane region" description="Helical" evidence="1">
    <location>
        <begin position="61"/>
        <end position="85"/>
    </location>
</feature>
<proteinExistence type="predicted"/>
<evidence type="ECO:0000256" key="1">
    <source>
        <dbReference type="SAM" id="Phobius"/>
    </source>
</evidence>